<evidence type="ECO:0000256" key="1">
    <source>
        <dbReference type="SAM" id="MobiDB-lite"/>
    </source>
</evidence>
<proteinExistence type="predicted"/>
<gene>
    <name evidence="2" type="ORF">CTLFYP3_02810</name>
</gene>
<name>A0A6N3FSU4_9CLOT</name>
<accession>A0A6N3FSU4</accession>
<dbReference type="AlphaFoldDB" id="A0A6N3FSU4"/>
<evidence type="ECO:0000313" key="2">
    <source>
        <dbReference type="EMBL" id="VYU54719.1"/>
    </source>
</evidence>
<dbReference type="EMBL" id="CACRTO010000041">
    <property type="protein sequence ID" value="VYU54719.1"/>
    <property type="molecule type" value="Genomic_DNA"/>
</dbReference>
<dbReference type="RefSeq" id="WP_156627252.1">
    <property type="nucleotide sequence ID" value="NZ_CACRTO010000041.1"/>
</dbReference>
<reference evidence="2" key="1">
    <citation type="submission" date="2019-11" db="EMBL/GenBank/DDBJ databases">
        <authorList>
            <person name="Feng L."/>
        </authorList>
    </citation>
    <scope>NUCLEOTIDE SEQUENCE</scope>
    <source>
        <strain evidence="2">CTertiumLFYP3</strain>
    </source>
</reference>
<feature type="region of interest" description="Disordered" evidence="1">
    <location>
        <begin position="39"/>
        <end position="58"/>
    </location>
</feature>
<protein>
    <submittedName>
        <fullName evidence="2">Uncharacterized protein</fullName>
    </submittedName>
</protein>
<sequence>MKFKKLIIAFFILIGVLSVIFVGEDLIHDIKNKQEYSNNLEEKPNENSNNSNEESESIYDLDKELDKSDKENNFMEEDIVVEKGFKSTISNGSSDEEIKKNNNLLNESKFSLKERIKAKNVAENFVQAIESFDIEKPKETVELAVKYVADELKPEVEALYMYLGKNQDIKKKVIEEVQSYEKENEYENDYILFDVYVKWNVVDQYDQVANSGRSSYEVKLLKINDKYKVVSYRVI</sequence>
<organism evidence="2">
    <name type="scientific">Clostridium tertium</name>
    <dbReference type="NCBI Taxonomy" id="1559"/>
    <lineage>
        <taxon>Bacteria</taxon>
        <taxon>Bacillati</taxon>
        <taxon>Bacillota</taxon>
        <taxon>Clostridia</taxon>
        <taxon>Eubacteriales</taxon>
        <taxon>Clostridiaceae</taxon>
        <taxon>Clostridium</taxon>
    </lineage>
</organism>